<reference evidence="1" key="1">
    <citation type="submission" date="2014-09" db="EMBL/GenBank/DDBJ databases">
        <authorList>
            <person name="Magalhaes I.L.F."/>
            <person name="Oliveira U."/>
            <person name="Santos F.R."/>
            <person name="Vidigal T.H.D.A."/>
            <person name="Brescovit A.D."/>
            <person name="Santos A.J."/>
        </authorList>
    </citation>
    <scope>NUCLEOTIDE SEQUENCE</scope>
    <source>
        <tissue evidence="1">Shoot tissue taken approximately 20 cm above the soil surface</tissue>
    </source>
</reference>
<dbReference type="EMBL" id="GBRH01181726">
    <property type="protein sequence ID" value="JAE16170.1"/>
    <property type="molecule type" value="Transcribed_RNA"/>
</dbReference>
<evidence type="ECO:0000313" key="1">
    <source>
        <dbReference type="EMBL" id="JAE16170.1"/>
    </source>
</evidence>
<dbReference type="AlphaFoldDB" id="A0A0A9FTI7"/>
<reference evidence="1" key="2">
    <citation type="journal article" date="2015" name="Data Brief">
        <title>Shoot transcriptome of the giant reed, Arundo donax.</title>
        <authorList>
            <person name="Barrero R.A."/>
            <person name="Guerrero F.D."/>
            <person name="Moolhuijzen P."/>
            <person name="Goolsby J.A."/>
            <person name="Tidwell J."/>
            <person name="Bellgard S.E."/>
            <person name="Bellgard M.I."/>
        </authorList>
    </citation>
    <scope>NUCLEOTIDE SEQUENCE</scope>
    <source>
        <tissue evidence="1">Shoot tissue taken approximately 20 cm above the soil surface</tissue>
    </source>
</reference>
<protein>
    <submittedName>
        <fullName evidence="1">Uncharacterized protein</fullName>
    </submittedName>
</protein>
<organism evidence="1">
    <name type="scientific">Arundo donax</name>
    <name type="common">Giant reed</name>
    <name type="synonym">Donax arundinaceus</name>
    <dbReference type="NCBI Taxonomy" id="35708"/>
    <lineage>
        <taxon>Eukaryota</taxon>
        <taxon>Viridiplantae</taxon>
        <taxon>Streptophyta</taxon>
        <taxon>Embryophyta</taxon>
        <taxon>Tracheophyta</taxon>
        <taxon>Spermatophyta</taxon>
        <taxon>Magnoliopsida</taxon>
        <taxon>Liliopsida</taxon>
        <taxon>Poales</taxon>
        <taxon>Poaceae</taxon>
        <taxon>PACMAD clade</taxon>
        <taxon>Arundinoideae</taxon>
        <taxon>Arundineae</taxon>
        <taxon>Arundo</taxon>
    </lineage>
</organism>
<sequence length="30" mass="3446">MIPIYTNLWTHTQTPVHHQLRTARACSLVG</sequence>
<proteinExistence type="predicted"/>
<accession>A0A0A9FTI7</accession>
<name>A0A0A9FTI7_ARUDO</name>